<dbReference type="InterPro" id="IPR036280">
    <property type="entry name" value="Multihaem_cyt_sf"/>
</dbReference>
<organism evidence="2 3">
    <name type="scientific">Desulfocapsa sulfexigens (strain DSM 10523 / SB164P1)</name>
    <dbReference type="NCBI Taxonomy" id="1167006"/>
    <lineage>
        <taxon>Bacteria</taxon>
        <taxon>Pseudomonadati</taxon>
        <taxon>Thermodesulfobacteriota</taxon>
        <taxon>Desulfobulbia</taxon>
        <taxon>Desulfobulbales</taxon>
        <taxon>Desulfocapsaceae</taxon>
        <taxon>Desulfocapsa</taxon>
    </lineage>
</organism>
<keyword evidence="3" id="KW-1185">Reference proteome</keyword>
<evidence type="ECO:0000313" key="2">
    <source>
        <dbReference type="EMBL" id="AGF79813.1"/>
    </source>
</evidence>
<gene>
    <name evidence="2" type="ordered locus">UWK_03286</name>
</gene>
<accession>M1P8K0</accession>
<dbReference type="Proteomes" id="UP000011721">
    <property type="component" value="Chromosome"/>
</dbReference>
<feature type="signal peptide" evidence="1">
    <location>
        <begin position="1"/>
        <end position="27"/>
    </location>
</feature>
<dbReference type="KEGG" id="dsf:UWK_03286"/>
<dbReference type="STRING" id="1167006.UWK_03286"/>
<proteinExistence type="predicted"/>
<dbReference type="SUPFAM" id="SSF48695">
    <property type="entry name" value="Multiheme cytochromes"/>
    <property type="match status" value="1"/>
</dbReference>
<evidence type="ECO:0000256" key="1">
    <source>
        <dbReference type="SAM" id="SignalP"/>
    </source>
</evidence>
<dbReference type="HOGENOM" id="CLU_1335747_0_0_7"/>
<dbReference type="PROSITE" id="PS51257">
    <property type="entry name" value="PROKAR_LIPOPROTEIN"/>
    <property type="match status" value="1"/>
</dbReference>
<feature type="chain" id="PRO_5004016332" evidence="1">
    <location>
        <begin position="28"/>
        <end position="205"/>
    </location>
</feature>
<sequence>MKKIFLRSSLFFLLLGTFLLSCPFVMASENSVMDRINAAEEPFNNMKIETAYELPVKTVRAKESYQGGTFRVLARKDSITKFRCSVCHTEKNVLIRDGALFTHSDIEINHGRGGDKLSCIECHDENDRDSLSDAEGKKIDFDHSYQLCGQCHFRQKRDWLGGAHGKREAYWAGERVVRNCTSCHSPHSPAFEKKMPVTYSLPLDK</sequence>
<keyword evidence="1" id="KW-0732">Signal</keyword>
<evidence type="ECO:0000313" key="3">
    <source>
        <dbReference type="Proteomes" id="UP000011721"/>
    </source>
</evidence>
<dbReference type="Gene3D" id="3.90.10.10">
    <property type="entry name" value="Cytochrome C3"/>
    <property type="match status" value="1"/>
</dbReference>
<dbReference type="EMBL" id="CP003985">
    <property type="protein sequence ID" value="AGF79813.1"/>
    <property type="molecule type" value="Genomic_DNA"/>
</dbReference>
<dbReference type="OrthoDB" id="9814800at2"/>
<name>M1P8K0_DESSD</name>
<dbReference type="AlphaFoldDB" id="M1P8K0"/>
<reference evidence="3" key="1">
    <citation type="journal article" date="2013" name="Stand. Genomic Sci.">
        <title>Complete genome sequence of Desulfocapsa sulfexigens, a marine deltaproteobacterium specialized in disproportionating inorganic sulfur compounds.</title>
        <authorList>
            <person name="Finster K.W."/>
            <person name="Kjeldsen K.U."/>
            <person name="Kube M."/>
            <person name="Reinhardt R."/>
            <person name="Mussmann M."/>
            <person name="Amann R."/>
            <person name="Schreiber L."/>
        </authorList>
    </citation>
    <scope>NUCLEOTIDE SEQUENCE [LARGE SCALE GENOMIC DNA]</scope>
    <source>
        <strain evidence="3">DSM 10523 / SB164P1</strain>
    </source>
</reference>
<protein>
    <submittedName>
        <fullName evidence="2">Uncharacterized protein</fullName>
    </submittedName>
</protein>
<dbReference type="RefSeq" id="WP_015405497.1">
    <property type="nucleotide sequence ID" value="NC_020304.1"/>
</dbReference>
<dbReference type="eggNOG" id="ENOG502Z9NZ">
    <property type="taxonomic scope" value="Bacteria"/>
</dbReference>